<proteinExistence type="predicted"/>
<keyword evidence="1" id="KW-0812">Transmembrane</keyword>
<dbReference type="Proteomes" id="UP001303160">
    <property type="component" value="Unassembled WGS sequence"/>
</dbReference>
<reference evidence="2" key="1">
    <citation type="journal article" date="2023" name="Mol. Phylogenet. Evol.">
        <title>Genome-scale phylogeny and comparative genomics of the fungal order Sordariales.</title>
        <authorList>
            <person name="Hensen N."/>
            <person name="Bonometti L."/>
            <person name="Westerberg I."/>
            <person name="Brannstrom I.O."/>
            <person name="Guillou S."/>
            <person name="Cros-Aarteil S."/>
            <person name="Calhoun S."/>
            <person name="Haridas S."/>
            <person name="Kuo A."/>
            <person name="Mondo S."/>
            <person name="Pangilinan J."/>
            <person name="Riley R."/>
            <person name="LaButti K."/>
            <person name="Andreopoulos B."/>
            <person name="Lipzen A."/>
            <person name="Chen C."/>
            <person name="Yan M."/>
            <person name="Daum C."/>
            <person name="Ng V."/>
            <person name="Clum A."/>
            <person name="Steindorff A."/>
            <person name="Ohm R.A."/>
            <person name="Martin F."/>
            <person name="Silar P."/>
            <person name="Natvig D.O."/>
            <person name="Lalanne C."/>
            <person name="Gautier V."/>
            <person name="Ament-Velasquez S.L."/>
            <person name="Kruys A."/>
            <person name="Hutchinson M.I."/>
            <person name="Powell A.J."/>
            <person name="Barry K."/>
            <person name="Miller A.N."/>
            <person name="Grigoriev I.V."/>
            <person name="Debuchy R."/>
            <person name="Gladieux P."/>
            <person name="Hiltunen Thoren M."/>
            <person name="Johannesson H."/>
        </authorList>
    </citation>
    <scope>NUCLEOTIDE SEQUENCE</scope>
    <source>
        <strain evidence="2">CBS 315.58</strain>
    </source>
</reference>
<reference evidence="2" key="2">
    <citation type="submission" date="2023-05" db="EMBL/GenBank/DDBJ databases">
        <authorList>
            <consortium name="Lawrence Berkeley National Laboratory"/>
            <person name="Steindorff A."/>
            <person name="Hensen N."/>
            <person name="Bonometti L."/>
            <person name="Westerberg I."/>
            <person name="Brannstrom I.O."/>
            <person name="Guillou S."/>
            <person name="Cros-Aarteil S."/>
            <person name="Calhoun S."/>
            <person name="Haridas S."/>
            <person name="Kuo A."/>
            <person name="Mondo S."/>
            <person name="Pangilinan J."/>
            <person name="Riley R."/>
            <person name="Labutti K."/>
            <person name="Andreopoulos B."/>
            <person name="Lipzen A."/>
            <person name="Chen C."/>
            <person name="Yanf M."/>
            <person name="Daum C."/>
            <person name="Ng V."/>
            <person name="Clum A."/>
            <person name="Ohm R."/>
            <person name="Martin F."/>
            <person name="Silar P."/>
            <person name="Natvig D."/>
            <person name="Lalanne C."/>
            <person name="Gautier V."/>
            <person name="Ament-Velasquez S.L."/>
            <person name="Kruys A."/>
            <person name="Hutchinson M.I."/>
            <person name="Powell A.J."/>
            <person name="Barry K."/>
            <person name="Miller A.N."/>
            <person name="Grigoriev I.V."/>
            <person name="Debuchy R."/>
            <person name="Gladieux P."/>
            <person name="Thoren M.H."/>
            <person name="Johannesson H."/>
        </authorList>
    </citation>
    <scope>NUCLEOTIDE SEQUENCE</scope>
    <source>
        <strain evidence="2">CBS 315.58</strain>
    </source>
</reference>
<name>A0AAN6XES4_9PEZI</name>
<feature type="transmembrane region" description="Helical" evidence="1">
    <location>
        <begin position="99"/>
        <end position="119"/>
    </location>
</feature>
<feature type="transmembrane region" description="Helical" evidence="1">
    <location>
        <begin position="21"/>
        <end position="46"/>
    </location>
</feature>
<dbReference type="EMBL" id="MU863935">
    <property type="protein sequence ID" value="KAK4199219.1"/>
    <property type="molecule type" value="Genomic_DNA"/>
</dbReference>
<sequence length="246" mass="28828">MASLPTSADAMLRSRCLCEDTFAGLVTFAILSFFNRDIFWFILYWLQVPVLGLNGPRIGWLYVPPRGHWDNEVNTRRWRCTFYVFTDNNHWLNLLKRAFLLYSVVYFVTFFLVPDQVIYHPFMMLIYNIRDLGLPLAKIFAIFRIVRNWGRRFLQTVQATWSHLHNQSGFLFGKVWRKRHLYCIGLVLLLASWSHPSSILSVNSPKNGCETVSDLYKPGFFLSFAGSLYRLGDFAKDWASRCSDRI</sequence>
<comment type="caution">
    <text evidence="2">The sequence shown here is derived from an EMBL/GenBank/DDBJ whole genome shotgun (WGS) entry which is preliminary data.</text>
</comment>
<protein>
    <submittedName>
        <fullName evidence="2">Uncharacterized protein</fullName>
    </submittedName>
</protein>
<evidence type="ECO:0000313" key="3">
    <source>
        <dbReference type="Proteomes" id="UP001303160"/>
    </source>
</evidence>
<organism evidence="2 3">
    <name type="scientific">Triangularia verruculosa</name>
    <dbReference type="NCBI Taxonomy" id="2587418"/>
    <lineage>
        <taxon>Eukaryota</taxon>
        <taxon>Fungi</taxon>
        <taxon>Dikarya</taxon>
        <taxon>Ascomycota</taxon>
        <taxon>Pezizomycotina</taxon>
        <taxon>Sordariomycetes</taxon>
        <taxon>Sordariomycetidae</taxon>
        <taxon>Sordariales</taxon>
        <taxon>Podosporaceae</taxon>
        <taxon>Triangularia</taxon>
    </lineage>
</organism>
<keyword evidence="1" id="KW-1133">Transmembrane helix</keyword>
<accession>A0AAN6XES4</accession>
<keyword evidence="1" id="KW-0472">Membrane</keyword>
<keyword evidence="3" id="KW-1185">Reference proteome</keyword>
<dbReference type="AlphaFoldDB" id="A0AAN6XES4"/>
<evidence type="ECO:0000313" key="2">
    <source>
        <dbReference type="EMBL" id="KAK4199219.1"/>
    </source>
</evidence>
<gene>
    <name evidence="2" type="ORF">QBC40DRAFT_255324</name>
</gene>
<evidence type="ECO:0000256" key="1">
    <source>
        <dbReference type="SAM" id="Phobius"/>
    </source>
</evidence>